<organism evidence="1 2">
    <name type="scientific">Tritrichomonas musculus</name>
    <dbReference type="NCBI Taxonomy" id="1915356"/>
    <lineage>
        <taxon>Eukaryota</taxon>
        <taxon>Metamonada</taxon>
        <taxon>Parabasalia</taxon>
        <taxon>Tritrichomonadida</taxon>
        <taxon>Tritrichomonadidae</taxon>
        <taxon>Tritrichomonas</taxon>
    </lineage>
</organism>
<reference evidence="1 2" key="1">
    <citation type="submission" date="2024-04" db="EMBL/GenBank/DDBJ databases">
        <title>Tritrichomonas musculus Genome.</title>
        <authorList>
            <person name="Alves-Ferreira E."/>
            <person name="Grigg M."/>
            <person name="Lorenzi H."/>
            <person name="Galac M."/>
        </authorList>
    </citation>
    <scope>NUCLEOTIDE SEQUENCE [LARGE SCALE GENOMIC DNA]</scope>
    <source>
        <strain evidence="1 2">EAF2021</strain>
    </source>
</reference>
<name>A0ABR2K6N9_9EUKA</name>
<dbReference type="EMBL" id="JAPFFF010000007">
    <property type="protein sequence ID" value="KAK8886729.1"/>
    <property type="molecule type" value="Genomic_DNA"/>
</dbReference>
<gene>
    <name evidence="1" type="ORF">M9Y10_042197</name>
</gene>
<accession>A0ABR2K6N9</accession>
<evidence type="ECO:0000313" key="1">
    <source>
        <dbReference type="EMBL" id="KAK8886729.1"/>
    </source>
</evidence>
<keyword evidence="2" id="KW-1185">Reference proteome</keyword>
<protein>
    <submittedName>
        <fullName evidence="1">Uncharacterized protein</fullName>
    </submittedName>
</protein>
<evidence type="ECO:0000313" key="2">
    <source>
        <dbReference type="Proteomes" id="UP001470230"/>
    </source>
</evidence>
<comment type="caution">
    <text evidence="1">The sequence shown here is derived from an EMBL/GenBank/DDBJ whole genome shotgun (WGS) entry which is preliminary data.</text>
</comment>
<proteinExistence type="predicted"/>
<sequence>MLNDVNSALVGCKLNIADLNKNFEELKHDAMSSSNEYFMALAKDNITPEEFITMKMIF</sequence>
<dbReference type="Proteomes" id="UP001470230">
    <property type="component" value="Unassembled WGS sequence"/>
</dbReference>